<feature type="compositionally biased region" description="Polar residues" evidence="6">
    <location>
        <begin position="525"/>
        <end position="536"/>
    </location>
</feature>
<keyword evidence="5" id="KW-0472">Membrane</keyword>
<comment type="similarity">
    <text evidence="3">Belongs to the INP1 family.</text>
</comment>
<evidence type="ECO:0000313" key="8">
    <source>
        <dbReference type="Proteomes" id="UP000054516"/>
    </source>
</evidence>
<feature type="compositionally biased region" description="Polar residues" evidence="6">
    <location>
        <begin position="659"/>
        <end position="668"/>
    </location>
</feature>
<dbReference type="EMBL" id="DF977467">
    <property type="protein sequence ID" value="GAP85234.1"/>
    <property type="molecule type" value="Genomic_DNA"/>
</dbReference>
<dbReference type="AlphaFoldDB" id="A0A1S7UP77"/>
<dbReference type="OrthoDB" id="4097008at2759"/>
<feature type="region of interest" description="Disordered" evidence="6">
    <location>
        <begin position="1"/>
        <end position="50"/>
    </location>
</feature>
<keyword evidence="8" id="KW-1185">Reference proteome</keyword>
<comment type="subcellular location">
    <subcellularLocation>
        <location evidence="2">Peroxisome membrane</location>
        <topology evidence="2">Peripheral membrane protein</topology>
    </subcellularLocation>
</comment>
<sequence>MDSSRFSSDRLDIPQPRRVVTSPISIPASLPRPKSSSSTSSSHAPLPQSEEPIETLYNHPSVRIISFTSTQSGFASSLPVPSDRQVPPGSLPPSSRLERTIAAGALQIYRAPGSVAFLSCGSALQPILPKSQCWCINEDNSRFVLQIRRPQYWRIEVPVNDPDYAHRAVLLRDVFDRILLFERTECPFERSFTVQLPSPLETPKKKAWTADGKNLISSPFESGLSPPADAPMAISRGKRTTSVPRKFSLTGFEPRLIEAREADANGSRIGSGLGTREHSSGQVVSGIEVYEGIGAHGDIDIARYHTIMNGDQEGDHSVRAPDQASAHPPASAEKIFLDATTASIPSSPSTSAGAFRRPEVSTPNSSVGELDAFCEQSYSHSLQIPRLDLTNGQLTVQKGEDDDPTPRALHGFEGHGEDTNVRILRVEDKREVPSHHLPETRESSGEVDNTTTDLLVPVSTETRQGPCASDENNGDILDSGDSNNEDGPASFEGSGRVAPVNLTRKRMTRMLAGRSYTGPLPRAQVASTTIKSNKQVSARRVSPPQPPQSLTEDRSPSASTDSFHSVQSWRSSVTPPTVSQIHDSLHTGDLSSGVKTSSSPESLSPKINPSDHLTTLNNTSNVVSSPPAVSDGCNSMEHAPRSASTVTDENPEAPIDMNSKPTLPQLSATEDKLPIRRRAHASSLSIARHTLSPLPPPADFFSTPPRQAPQSRLAAVRRLPVSLIQKTVDLLLSPPSHLVNLMLKVAAKIVAGEWRGLVFGLSEAGEQIPVEWDYYSDGEFSDLSDGDDYTLAAHSSSYSDSISHSAMRRRTRCRHDEID</sequence>
<evidence type="ECO:0000256" key="4">
    <source>
        <dbReference type="ARBA" id="ARBA00021397"/>
    </source>
</evidence>
<dbReference type="GO" id="GO:0005780">
    <property type="term" value="C:extrinsic component of intraperoxisomal membrane"/>
    <property type="evidence" value="ECO:0007669"/>
    <property type="project" value="InterPro"/>
</dbReference>
<feature type="compositionally biased region" description="Basic and acidic residues" evidence="6">
    <location>
        <begin position="429"/>
        <end position="444"/>
    </location>
</feature>
<feature type="compositionally biased region" description="Polar residues" evidence="6">
    <location>
        <begin position="589"/>
        <end position="624"/>
    </location>
</feature>
<evidence type="ECO:0000256" key="3">
    <source>
        <dbReference type="ARBA" id="ARBA00010707"/>
    </source>
</evidence>
<dbReference type="OMA" id="PMPCAWE"/>
<proteinExistence type="inferred from homology"/>
<evidence type="ECO:0000256" key="6">
    <source>
        <dbReference type="SAM" id="MobiDB-lite"/>
    </source>
</evidence>
<feature type="compositionally biased region" description="Low complexity" evidence="6">
    <location>
        <begin position="27"/>
        <end position="49"/>
    </location>
</feature>
<gene>
    <name evidence="7" type="ORF">SAMD00023353_2201800</name>
</gene>
<evidence type="ECO:0000256" key="2">
    <source>
        <dbReference type="ARBA" id="ARBA00004421"/>
    </source>
</evidence>
<evidence type="ECO:0000256" key="1">
    <source>
        <dbReference type="ARBA" id="ARBA00003594"/>
    </source>
</evidence>
<feature type="region of interest" description="Disordered" evidence="6">
    <location>
        <begin position="75"/>
        <end position="94"/>
    </location>
</feature>
<evidence type="ECO:0000313" key="7">
    <source>
        <dbReference type="EMBL" id="GAP85234.1"/>
    </source>
</evidence>
<feature type="compositionally biased region" description="Low complexity" evidence="6">
    <location>
        <begin position="342"/>
        <end position="352"/>
    </location>
</feature>
<accession>A0A1S7UP77</accession>
<name>A0A1S7UP77_ROSNE</name>
<feature type="compositionally biased region" description="Polar residues" evidence="6">
    <location>
        <begin position="446"/>
        <end position="463"/>
    </location>
</feature>
<feature type="compositionally biased region" description="Polar residues" evidence="6">
    <location>
        <begin position="556"/>
        <end position="582"/>
    </location>
</feature>
<feature type="region of interest" description="Disordered" evidence="6">
    <location>
        <begin position="342"/>
        <end position="364"/>
    </location>
</feature>
<dbReference type="Pfam" id="PF12634">
    <property type="entry name" value="Inp1"/>
    <property type="match status" value="1"/>
</dbReference>
<feature type="region of interest" description="Disordered" evidence="6">
    <location>
        <begin position="429"/>
        <end position="674"/>
    </location>
</feature>
<dbReference type="STRING" id="77044.A0A1S7UP77"/>
<dbReference type="InterPro" id="IPR024758">
    <property type="entry name" value="Inp1"/>
</dbReference>
<protein>
    <recommendedName>
        <fullName evidence="4">Inheritance of peroxisomes protein 1</fullName>
    </recommendedName>
</protein>
<evidence type="ECO:0000256" key="5">
    <source>
        <dbReference type="ARBA" id="ARBA00023136"/>
    </source>
</evidence>
<comment type="function">
    <text evidence="1">Required for peroxisome inheritance.</text>
</comment>
<reference evidence="7" key="1">
    <citation type="submission" date="2016-03" db="EMBL/GenBank/DDBJ databases">
        <title>Draft genome sequence of Rosellinia necatrix.</title>
        <authorList>
            <person name="Kanematsu S."/>
        </authorList>
    </citation>
    <scope>NUCLEOTIDE SEQUENCE [LARGE SCALE GENOMIC DNA]</scope>
    <source>
        <strain evidence="7">W97</strain>
    </source>
</reference>
<dbReference type="Proteomes" id="UP000054516">
    <property type="component" value="Unassembled WGS sequence"/>
</dbReference>
<dbReference type="GO" id="GO:0045033">
    <property type="term" value="P:peroxisome inheritance"/>
    <property type="evidence" value="ECO:0007669"/>
    <property type="project" value="InterPro"/>
</dbReference>
<organism evidence="7">
    <name type="scientific">Rosellinia necatrix</name>
    <name type="common">White root-rot fungus</name>
    <dbReference type="NCBI Taxonomy" id="77044"/>
    <lineage>
        <taxon>Eukaryota</taxon>
        <taxon>Fungi</taxon>
        <taxon>Dikarya</taxon>
        <taxon>Ascomycota</taxon>
        <taxon>Pezizomycotina</taxon>
        <taxon>Sordariomycetes</taxon>
        <taxon>Xylariomycetidae</taxon>
        <taxon>Xylariales</taxon>
        <taxon>Xylariaceae</taxon>
        <taxon>Rosellinia</taxon>
    </lineage>
</organism>